<protein>
    <submittedName>
        <fullName evidence="7">Translocation/assembly module TamB domain-containing protein</fullName>
    </submittedName>
</protein>
<sequence length="1254" mass="133267">MRAHATRAFRWTVRLLVGCGLLLALAAAVVWWWAGQEGSLQTVLERIGGRVPLHSEGVQGSFRGPWHIARITWERDGIRVEAEDIRLEWQPLALLEQTLRLEQLAVARVQVTDTRPVKDTPLPEPANLLLPWQVDVQRLQVGSLSYQGRVQFAGSGLDAQYAYDGRRHHVELAGLHLAGGDYRGRMVVQARAPLTLGASVAGRFAAPVPGVAEPVPLSFDLQAQGPARAIGVRALLQVRRGARARGDLPEATVKAEIHPFERMPVQQALADFRQLDAHLFRPDAPHTLLSGHVQLQPETKARFALQADVRNAAAGPWDAQRLPVSAVQLTGEWRDGQALLQSLAADAAGGHVSGSGKWRDHGWTFEGRVADVDPAKLHTRLAALPLSGPIQLAGEGQRVDFDVDLRARAAHAAGAHGLAAEAAALQLRDLLAQGRWSGTVLSLSQLQLHTDDASLEGAGEWESAGRAGSGHLQLHAPGVDAKAQGQLAATSGRGSLELSARDLAQVRHWLARWPGSAAWLPPPALRGQARVQLSWQGGWRDPTVQALAHGQALAWQPAGNAQADAPLPWVVREASLQVNGRLHDAALDVHLQGDQGQRRIDLLAAGRVGAADLAHWHGQVASLALQLQDPGIAPGPWQLRLQQAVDWRVAGSDLEVGAGSAALHAPSLPSGGAATDARVAWSPLRRDHGVLSTAGTVSGLPLAWLQFAGGSQLQALALSGDLVFDGQWNAQLGSTVRIDASLARVRGDVNVLAETADGSSARVPAGVREARLSVSARGEQVEAHLLWDSEHAGHADGQLRSRLVRASDGSWSWPAQAPLAGRVQAELPRIGVWSVLAPPGWRLRGSVSADVRIAGTRAQPELSGPVNADDLAVRSVVDGVGLRNGRLRARLAGQRVIVDEFLLHGIGEAGGDGGTLVAHGEGQWTPQGPVFSAEAVLSQLRASIRSDRQLTVSGTVQARVEQGASSVTGALKVDRARITIPEESPPKLAEDVVVHNAPGLPESYAERRQSGSRTAQPMHLTLRMHFDLGPDFRLSGRGLDARLAGSVEITNNPDGTPQIVGVIHAVDGTFFAYGQRMKIERGELRFTGAPDNPALDVLAIRPNLTVKVGVQVTGRAQSPHVELYSDAGLSDAETLSYVVLGRSSSGGGAETALLQRAATALLAGKSGSGKGLAGSLGLDDLSVSPDGTSGAVVRVGKRFAKDFYASYERSLSGAMGTLFLFYDVSRRVTVRAEAGERTGLDLILTFYFGEPKKK</sequence>
<evidence type="ECO:0000259" key="6">
    <source>
        <dbReference type="Pfam" id="PF04357"/>
    </source>
</evidence>
<dbReference type="AlphaFoldDB" id="A0A934WPY4"/>
<proteinExistence type="predicted"/>
<dbReference type="EMBL" id="JAEPWM010000012">
    <property type="protein sequence ID" value="MBK6008855.1"/>
    <property type="molecule type" value="Genomic_DNA"/>
</dbReference>
<dbReference type="Pfam" id="PF04357">
    <property type="entry name" value="TamB"/>
    <property type="match status" value="1"/>
</dbReference>
<dbReference type="RefSeq" id="WP_201176804.1">
    <property type="nucleotide sequence ID" value="NZ_JAEPWM010000012.1"/>
</dbReference>
<feature type="transmembrane region" description="Helical" evidence="5">
    <location>
        <begin position="12"/>
        <end position="34"/>
    </location>
</feature>
<feature type="domain" description="Translocation and assembly module TamB C-terminal" evidence="6">
    <location>
        <begin position="910"/>
        <end position="1248"/>
    </location>
</feature>
<evidence type="ECO:0000256" key="3">
    <source>
        <dbReference type="ARBA" id="ARBA00022989"/>
    </source>
</evidence>
<evidence type="ECO:0000256" key="4">
    <source>
        <dbReference type="ARBA" id="ARBA00023136"/>
    </source>
</evidence>
<accession>A0A934WPY4</accession>
<reference evidence="7" key="1">
    <citation type="journal article" date="2012" name="J. Microbiol. Biotechnol.">
        <title>Ramlibacter ginsenosidimutans sp. nov., with ginsenoside-converting activity.</title>
        <authorList>
            <person name="Wang L."/>
            <person name="An D.S."/>
            <person name="Kim S.G."/>
            <person name="Jin F.X."/>
            <person name="Kim S.C."/>
            <person name="Lee S.T."/>
            <person name="Im W.T."/>
        </authorList>
    </citation>
    <scope>NUCLEOTIDE SEQUENCE</scope>
    <source>
        <strain evidence="7">KACC 17527</strain>
    </source>
</reference>
<keyword evidence="8" id="KW-1185">Reference proteome</keyword>
<dbReference type="Proteomes" id="UP000630528">
    <property type="component" value="Unassembled WGS sequence"/>
</dbReference>
<evidence type="ECO:0000313" key="7">
    <source>
        <dbReference type="EMBL" id="MBK6008855.1"/>
    </source>
</evidence>
<gene>
    <name evidence="7" type="ORF">JJB11_22385</name>
</gene>
<dbReference type="GO" id="GO:0005886">
    <property type="term" value="C:plasma membrane"/>
    <property type="evidence" value="ECO:0007669"/>
    <property type="project" value="InterPro"/>
</dbReference>
<comment type="caution">
    <text evidence="7">The sequence shown here is derived from an EMBL/GenBank/DDBJ whole genome shotgun (WGS) entry which is preliminary data.</text>
</comment>
<evidence type="ECO:0000256" key="1">
    <source>
        <dbReference type="ARBA" id="ARBA00004167"/>
    </source>
</evidence>
<evidence type="ECO:0000313" key="8">
    <source>
        <dbReference type="Proteomes" id="UP000630528"/>
    </source>
</evidence>
<dbReference type="PANTHER" id="PTHR36985">
    <property type="entry name" value="TRANSLOCATION AND ASSEMBLY MODULE SUBUNIT TAMB"/>
    <property type="match status" value="1"/>
</dbReference>
<keyword evidence="3 5" id="KW-1133">Transmembrane helix</keyword>
<evidence type="ECO:0000256" key="2">
    <source>
        <dbReference type="ARBA" id="ARBA00022692"/>
    </source>
</evidence>
<name>A0A934WPY4_9BURK</name>
<organism evidence="7 8">
    <name type="scientific">Ramlibacter ginsenosidimutans</name>
    <dbReference type="NCBI Taxonomy" id="502333"/>
    <lineage>
        <taxon>Bacteria</taxon>
        <taxon>Pseudomonadati</taxon>
        <taxon>Pseudomonadota</taxon>
        <taxon>Betaproteobacteria</taxon>
        <taxon>Burkholderiales</taxon>
        <taxon>Comamonadaceae</taxon>
        <taxon>Ramlibacter</taxon>
    </lineage>
</organism>
<keyword evidence="2 5" id="KW-0812">Transmembrane</keyword>
<reference evidence="7" key="2">
    <citation type="submission" date="2021-01" db="EMBL/GenBank/DDBJ databases">
        <authorList>
            <person name="Kang M."/>
        </authorList>
    </citation>
    <scope>NUCLEOTIDE SEQUENCE</scope>
    <source>
        <strain evidence="7">KACC 17527</strain>
    </source>
</reference>
<dbReference type="InterPro" id="IPR007452">
    <property type="entry name" value="TamB_C"/>
</dbReference>
<keyword evidence="4 5" id="KW-0472">Membrane</keyword>
<comment type="subcellular location">
    <subcellularLocation>
        <location evidence="1">Membrane</location>
        <topology evidence="1">Single-pass membrane protein</topology>
    </subcellularLocation>
</comment>
<dbReference type="PANTHER" id="PTHR36985:SF1">
    <property type="entry name" value="TRANSLOCATION AND ASSEMBLY MODULE SUBUNIT TAMB"/>
    <property type="match status" value="1"/>
</dbReference>
<dbReference type="GO" id="GO:0009306">
    <property type="term" value="P:protein secretion"/>
    <property type="evidence" value="ECO:0007669"/>
    <property type="project" value="InterPro"/>
</dbReference>
<evidence type="ECO:0000256" key="5">
    <source>
        <dbReference type="SAM" id="Phobius"/>
    </source>
</evidence>